<name>A0AAV8X531_9CUCU</name>
<keyword evidence="3" id="KW-0106">Calcium</keyword>
<organism evidence="6 7">
    <name type="scientific">Rhamnusium bicolor</name>
    <dbReference type="NCBI Taxonomy" id="1586634"/>
    <lineage>
        <taxon>Eukaryota</taxon>
        <taxon>Metazoa</taxon>
        <taxon>Ecdysozoa</taxon>
        <taxon>Arthropoda</taxon>
        <taxon>Hexapoda</taxon>
        <taxon>Insecta</taxon>
        <taxon>Pterygota</taxon>
        <taxon>Neoptera</taxon>
        <taxon>Endopterygota</taxon>
        <taxon>Coleoptera</taxon>
        <taxon>Polyphaga</taxon>
        <taxon>Cucujiformia</taxon>
        <taxon>Chrysomeloidea</taxon>
        <taxon>Cerambycidae</taxon>
        <taxon>Lepturinae</taxon>
        <taxon>Rhagiini</taxon>
        <taxon>Rhamnusium</taxon>
    </lineage>
</organism>
<dbReference type="AlphaFoldDB" id="A0AAV8X531"/>
<keyword evidence="1" id="KW-0479">Metal-binding</keyword>
<dbReference type="SUPFAM" id="SSF47473">
    <property type="entry name" value="EF-hand"/>
    <property type="match status" value="1"/>
</dbReference>
<dbReference type="PANTHER" id="PTHR45791:SF1">
    <property type="entry name" value="CALCIUM AND INTEGRIN BINDING FAMILY MEMBER 1"/>
    <property type="match status" value="1"/>
</dbReference>
<evidence type="ECO:0000256" key="3">
    <source>
        <dbReference type="ARBA" id="ARBA00022837"/>
    </source>
</evidence>
<sequence length="207" mass="23684">MGQGKSQFSEDELQDYQDLTYFTKKEVLYAHQKFKSLAPEKVGHNKNAKLPMSKILQYPELSVNPFGQRICKIFSSSQDGDCTFEDFLDMMSVFSQTAPKSVKAEHAFRIFDFDGDDMLGVSDLKQVILKLTGENKLNESEMSWLIQNILEEADLDDDGALSFAEFEHVIDRSSDFLRAKAKSLKLVAKASFDQILFFMFHFLYPLS</sequence>
<gene>
    <name evidence="6" type="ORF">NQ314_013853</name>
</gene>
<evidence type="ECO:0000256" key="1">
    <source>
        <dbReference type="ARBA" id="ARBA00022723"/>
    </source>
</evidence>
<reference evidence="6" key="1">
    <citation type="journal article" date="2023" name="Insect Mol. Biol.">
        <title>Genome sequencing provides insights into the evolution of gene families encoding plant cell wall-degrading enzymes in longhorned beetles.</title>
        <authorList>
            <person name="Shin N.R."/>
            <person name="Okamura Y."/>
            <person name="Kirsch R."/>
            <person name="Pauchet Y."/>
        </authorList>
    </citation>
    <scope>NUCLEOTIDE SEQUENCE</scope>
    <source>
        <strain evidence="6">RBIC_L_NR</strain>
    </source>
</reference>
<dbReference type="PANTHER" id="PTHR45791">
    <property type="entry name" value="CALCIUM AND INTEGRIN BINDING FAMILY MEMBER 2"/>
    <property type="match status" value="1"/>
</dbReference>
<evidence type="ECO:0000256" key="4">
    <source>
        <dbReference type="ARBA" id="ARBA00022842"/>
    </source>
</evidence>
<proteinExistence type="predicted"/>
<dbReference type="InterPro" id="IPR011992">
    <property type="entry name" value="EF-hand-dom_pair"/>
</dbReference>
<feature type="domain" description="EF-hand" evidence="5">
    <location>
        <begin position="99"/>
        <end position="134"/>
    </location>
</feature>
<dbReference type="Pfam" id="PF13499">
    <property type="entry name" value="EF-hand_7"/>
    <property type="match status" value="1"/>
</dbReference>
<protein>
    <recommendedName>
        <fullName evidence="5">EF-hand domain-containing protein</fullName>
    </recommendedName>
</protein>
<dbReference type="PROSITE" id="PS00018">
    <property type="entry name" value="EF_HAND_1"/>
    <property type="match status" value="2"/>
</dbReference>
<evidence type="ECO:0000259" key="5">
    <source>
        <dbReference type="PROSITE" id="PS50222"/>
    </source>
</evidence>
<dbReference type="CDD" id="cd00051">
    <property type="entry name" value="EFh"/>
    <property type="match status" value="1"/>
</dbReference>
<keyword evidence="7" id="KW-1185">Reference proteome</keyword>
<dbReference type="InterPro" id="IPR002048">
    <property type="entry name" value="EF_hand_dom"/>
</dbReference>
<dbReference type="PROSITE" id="PS50222">
    <property type="entry name" value="EF_HAND_2"/>
    <property type="match status" value="2"/>
</dbReference>
<evidence type="ECO:0000313" key="6">
    <source>
        <dbReference type="EMBL" id="KAJ8933723.1"/>
    </source>
</evidence>
<feature type="domain" description="EF-hand" evidence="5">
    <location>
        <begin position="146"/>
        <end position="176"/>
    </location>
</feature>
<keyword evidence="2" id="KW-0677">Repeat</keyword>
<comment type="caution">
    <text evidence="6">The sequence shown here is derived from an EMBL/GenBank/DDBJ whole genome shotgun (WGS) entry which is preliminary data.</text>
</comment>
<dbReference type="InterPro" id="IPR018247">
    <property type="entry name" value="EF_Hand_1_Ca_BS"/>
</dbReference>
<dbReference type="Proteomes" id="UP001162156">
    <property type="component" value="Unassembled WGS sequence"/>
</dbReference>
<dbReference type="InterPro" id="IPR051433">
    <property type="entry name" value="CIBP"/>
</dbReference>
<keyword evidence="4" id="KW-0460">Magnesium</keyword>
<evidence type="ECO:0000313" key="7">
    <source>
        <dbReference type="Proteomes" id="UP001162156"/>
    </source>
</evidence>
<accession>A0AAV8X531</accession>
<evidence type="ECO:0000256" key="2">
    <source>
        <dbReference type="ARBA" id="ARBA00022737"/>
    </source>
</evidence>
<dbReference type="GO" id="GO:0005509">
    <property type="term" value="F:calcium ion binding"/>
    <property type="evidence" value="ECO:0007669"/>
    <property type="project" value="InterPro"/>
</dbReference>
<dbReference type="FunFam" id="1.10.238.10:FF:000079">
    <property type="entry name" value="Calcium and integrin-binding family member 2"/>
    <property type="match status" value="1"/>
</dbReference>
<dbReference type="GO" id="GO:0000287">
    <property type="term" value="F:magnesium ion binding"/>
    <property type="evidence" value="ECO:0007669"/>
    <property type="project" value="TreeGrafter"/>
</dbReference>
<dbReference type="EMBL" id="JANEYF010003819">
    <property type="protein sequence ID" value="KAJ8933723.1"/>
    <property type="molecule type" value="Genomic_DNA"/>
</dbReference>
<dbReference type="Gene3D" id="1.10.238.10">
    <property type="entry name" value="EF-hand"/>
    <property type="match status" value="2"/>
</dbReference>
<dbReference type="SMART" id="SM00054">
    <property type="entry name" value="EFh"/>
    <property type="match status" value="3"/>
</dbReference>